<comment type="cofactor">
    <cofactor evidence="1">
        <name>heme b</name>
        <dbReference type="ChEBI" id="CHEBI:60344"/>
    </cofactor>
</comment>
<keyword evidence="5" id="KW-0479">Metal-binding</keyword>
<feature type="domain" description="Imelysin-like" evidence="12">
    <location>
        <begin position="4"/>
        <end position="228"/>
    </location>
</feature>
<dbReference type="PANTHER" id="PTHR39192">
    <property type="entry name" value="IRON UPTAKE SYSTEM COMPONENT EFEO"/>
    <property type="match status" value="1"/>
</dbReference>
<dbReference type="Pfam" id="PF09375">
    <property type="entry name" value="Peptidase_M75"/>
    <property type="match status" value="1"/>
</dbReference>
<evidence type="ECO:0000256" key="3">
    <source>
        <dbReference type="ARBA" id="ARBA00005989"/>
    </source>
</evidence>
<dbReference type="Proteomes" id="UP001157034">
    <property type="component" value="Unassembled WGS sequence"/>
</dbReference>
<evidence type="ECO:0000313" key="15">
    <source>
        <dbReference type="Proteomes" id="UP001157034"/>
    </source>
</evidence>
<feature type="region of interest" description="Disordered" evidence="10">
    <location>
        <begin position="224"/>
        <end position="278"/>
    </location>
</feature>
<dbReference type="InterPro" id="IPR038352">
    <property type="entry name" value="Imelysin_sf"/>
</dbReference>
<keyword evidence="6" id="KW-0732">Signal</keyword>
<evidence type="ECO:0000256" key="6">
    <source>
        <dbReference type="ARBA" id="ARBA00022729"/>
    </source>
</evidence>
<evidence type="ECO:0000256" key="2">
    <source>
        <dbReference type="ARBA" id="ARBA00004196"/>
    </source>
</evidence>
<evidence type="ECO:0000259" key="11">
    <source>
        <dbReference type="Pfam" id="PF04261"/>
    </source>
</evidence>
<keyword evidence="7" id="KW-0560">Oxidoreductase</keyword>
<evidence type="ECO:0008006" key="16">
    <source>
        <dbReference type="Google" id="ProtNLM"/>
    </source>
</evidence>
<gene>
    <name evidence="14" type="ORF">GCM10025881_31060</name>
</gene>
<dbReference type="CDD" id="cd14656">
    <property type="entry name" value="Imelysin-like_EfeO"/>
    <property type="match status" value="1"/>
</dbReference>
<evidence type="ECO:0000256" key="10">
    <source>
        <dbReference type="SAM" id="MobiDB-lite"/>
    </source>
</evidence>
<dbReference type="NCBIfam" id="TIGR01413">
    <property type="entry name" value="Dyp_perox_fam"/>
    <property type="match status" value="1"/>
</dbReference>
<evidence type="ECO:0000259" key="12">
    <source>
        <dbReference type="Pfam" id="PF09375"/>
    </source>
</evidence>
<keyword evidence="4" id="KW-0575">Peroxidase</keyword>
<accession>A0ABQ6K6M0</accession>
<feature type="domain" description="Dyp-type peroxidase N-terminal" evidence="11">
    <location>
        <begin position="306"/>
        <end position="459"/>
    </location>
</feature>
<dbReference type="InterPro" id="IPR006314">
    <property type="entry name" value="Dyp_peroxidase"/>
</dbReference>
<comment type="caution">
    <text evidence="14">The sequence shown here is derived from an EMBL/GenBank/DDBJ whole genome shotgun (WGS) entry which is preliminary data.</text>
</comment>
<evidence type="ECO:0000256" key="1">
    <source>
        <dbReference type="ARBA" id="ARBA00001970"/>
    </source>
</evidence>
<dbReference type="PANTHER" id="PTHR39192:SF1">
    <property type="entry name" value="IRON UPTAKE SYSTEM COMPONENT EFEO"/>
    <property type="match status" value="1"/>
</dbReference>
<comment type="similarity">
    <text evidence="9">Belongs to the DyP-type peroxidase family.</text>
</comment>
<evidence type="ECO:0000256" key="9">
    <source>
        <dbReference type="ARBA" id="ARBA00025737"/>
    </source>
</evidence>
<dbReference type="Pfam" id="PF04261">
    <property type="entry name" value="Dyp_perox_N"/>
    <property type="match status" value="1"/>
</dbReference>
<dbReference type="InterPro" id="IPR048327">
    <property type="entry name" value="Dyp_perox_N"/>
</dbReference>
<comment type="subcellular location">
    <subcellularLocation>
        <location evidence="2">Cell envelope</location>
    </subcellularLocation>
</comment>
<sequence length="582" mass="62910">MLSDMTTAVAALQKAVDSGDVDAAKAAYALARPFYEKVESDVDGFLLPGTGPTDNTGNLDYLIDMRASNLDPAVGWHGFHAVERDLWTTGITANTRAQAAELTANVTKLAALAKGLTYKPEDLANGAADLLDEVQANKITGEEELYSHLDIVDFAANVEGAQQAFAYLRPGLTKIDAGLTKQVAAQFDKVNAALDAYRDPGQAGGYKVYDAATRAADAGQLSRLVQSLQTPSPRSPRRSPPRDVERSRPVLRPVPPRAAPRGGRRRSRRRRRGGRRGMAIANAVQNHDEEVIDLTRSFPFYDQAHQAGIQTPPQRYTVFMTFDLASDARQDLQVLLARWSGAIAQVMAGRTVGAVEPARPDAVAPDTGEALDLAPAGLTVTVGLGPGVFDERFGLGDRRPRHLRPLPDLPSDRLQSGISGGDLSVQACADDPQVAYHAVRDLARMAQPTASTRWTVLGFGRASAGTGQKTPRNLLGFKDGTRNITDDPDFERFVWARDDEPGWARGGSYQVVRKIQMNIENWDSDEIRDQQRVFGRGKVEGQPLTGHAEHDTPDFGKKDAAGELVISDTSHVALAAHENNGG</sequence>
<dbReference type="InterPro" id="IPR050894">
    <property type="entry name" value="EfeM/EfeO_iron_uptake"/>
</dbReference>
<dbReference type="InterPro" id="IPR011008">
    <property type="entry name" value="Dimeric_a/b-barrel"/>
</dbReference>
<keyword evidence="15" id="KW-1185">Reference proteome</keyword>
<evidence type="ECO:0000259" key="13">
    <source>
        <dbReference type="Pfam" id="PF20628"/>
    </source>
</evidence>
<dbReference type="EMBL" id="BSVB01000001">
    <property type="protein sequence ID" value="GMA96282.1"/>
    <property type="molecule type" value="Genomic_DNA"/>
</dbReference>
<evidence type="ECO:0000256" key="4">
    <source>
        <dbReference type="ARBA" id="ARBA00022559"/>
    </source>
</evidence>
<proteinExistence type="inferred from homology"/>
<evidence type="ECO:0000256" key="8">
    <source>
        <dbReference type="ARBA" id="ARBA00023004"/>
    </source>
</evidence>
<dbReference type="Gene3D" id="1.20.1420.20">
    <property type="entry name" value="M75 peptidase, HXXE motif"/>
    <property type="match status" value="1"/>
</dbReference>
<dbReference type="InterPro" id="IPR048328">
    <property type="entry name" value="Dyp_perox_C"/>
</dbReference>
<organism evidence="14 15">
    <name type="scientific">Pseudolysinimonas kribbensis</name>
    <dbReference type="NCBI Taxonomy" id="433641"/>
    <lineage>
        <taxon>Bacteria</taxon>
        <taxon>Bacillati</taxon>
        <taxon>Actinomycetota</taxon>
        <taxon>Actinomycetes</taxon>
        <taxon>Micrococcales</taxon>
        <taxon>Microbacteriaceae</taxon>
        <taxon>Pseudolysinimonas</taxon>
    </lineage>
</organism>
<dbReference type="InterPro" id="IPR018976">
    <property type="entry name" value="Imelysin-like"/>
</dbReference>
<dbReference type="SUPFAM" id="SSF54909">
    <property type="entry name" value="Dimeric alpha+beta barrel"/>
    <property type="match status" value="1"/>
</dbReference>
<protein>
    <recommendedName>
        <fullName evidence="16">Dyp-type peroxidase</fullName>
    </recommendedName>
</protein>
<evidence type="ECO:0000256" key="5">
    <source>
        <dbReference type="ARBA" id="ARBA00022723"/>
    </source>
</evidence>
<name>A0ABQ6K6M0_9MICO</name>
<feature type="domain" description="Dyp-type peroxidase C-terminal" evidence="13">
    <location>
        <begin position="470"/>
        <end position="580"/>
    </location>
</feature>
<dbReference type="InterPro" id="IPR034981">
    <property type="entry name" value="Imelysin-like_EfeO/Algp7"/>
</dbReference>
<feature type="compositionally biased region" description="Basic residues" evidence="10">
    <location>
        <begin position="262"/>
        <end position="275"/>
    </location>
</feature>
<comment type="similarity">
    <text evidence="3">Belongs to the EfeM/EfeO family.</text>
</comment>
<dbReference type="Pfam" id="PF20628">
    <property type="entry name" value="Dyp_perox_C"/>
    <property type="match status" value="1"/>
</dbReference>
<dbReference type="PROSITE" id="PS51404">
    <property type="entry name" value="DYP_PEROXIDASE"/>
    <property type="match status" value="1"/>
</dbReference>
<evidence type="ECO:0000313" key="14">
    <source>
        <dbReference type="EMBL" id="GMA96282.1"/>
    </source>
</evidence>
<reference evidence="15" key="1">
    <citation type="journal article" date="2019" name="Int. J. Syst. Evol. Microbiol.">
        <title>The Global Catalogue of Microorganisms (GCM) 10K type strain sequencing project: providing services to taxonomists for standard genome sequencing and annotation.</title>
        <authorList>
            <consortium name="The Broad Institute Genomics Platform"/>
            <consortium name="The Broad Institute Genome Sequencing Center for Infectious Disease"/>
            <person name="Wu L."/>
            <person name="Ma J."/>
        </authorList>
    </citation>
    <scope>NUCLEOTIDE SEQUENCE [LARGE SCALE GENOMIC DNA]</scope>
    <source>
        <strain evidence="15">NBRC 108894</strain>
    </source>
</reference>
<keyword evidence="8" id="KW-0408">Iron</keyword>
<evidence type="ECO:0000256" key="7">
    <source>
        <dbReference type="ARBA" id="ARBA00023002"/>
    </source>
</evidence>